<evidence type="ECO:0000256" key="4">
    <source>
        <dbReference type="PIRSR" id="PIRSR000097-1"/>
    </source>
</evidence>
<sequence>EGTMACTAQSVKLNSGTAMPLLGLGTFKMHGYEVVYGALAAALEHGYRAVDTAAVYSNEADVARALRELLPRHGLTRADVFITSKLAPRDQGPGAAAAALKSLENLDPGGYLDLYLVHWPGTQGLPGEDPRNQELRQESWRLLEKLHGEGKLRAIGVSNYTVRHLEELLATCSIKPSVLQVEYHPHLVQKELLEYCQAHGIHMQAYSSLGMGHLLGEVTVQEVASRHGRTPAQVLLRWALERGVGVIPKSTGVERVASNAAVFDFKLAQEDIETLDGMDKQLHYCWNPNTIA</sequence>
<dbReference type="CDD" id="cd19136">
    <property type="entry name" value="AKR_DrGR-like"/>
    <property type="match status" value="1"/>
</dbReference>
<dbReference type="GO" id="GO:0016616">
    <property type="term" value="F:oxidoreductase activity, acting on the CH-OH group of donors, NAD or NADP as acceptor"/>
    <property type="evidence" value="ECO:0007669"/>
    <property type="project" value="UniProtKB-ARBA"/>
</dbReference>
<evidence type="ECO:0000256" key="6">
    <source>
        <dbReference type="PIRSR" id="PIRSR000097-3"/>
    </source>
</evidence>
<feature type="binding site" evidence="5">
    <location>
        <position position="118"/>
    </location>
    <ligand>
        <name>substrate</name>
    </ligand>
</feature>
<protein>
    <submittedName>
        <fullName evidence="8">Zgc:110782</fullName>
    </submittedName>
</protein>
<dbReference type="FunFam" id="3.20.20.100:FF:000002">
    <property type="entry name" value="2,5-diketo-D-gluconic acid reductase A"/>
    <property type="match status" value="1"/>
</dbReference>
<dbReference type="STRING" id="7757.ENSPMAP00000004674"/>
<dbReference type="GeneTree" id="ENSGT00940000164916"/>
<dbReference type="PANTHER" id="PTHR43827">
    <property type="entry name" value="2,5-DIKETO-D-GLUCONIC ACID REDUCTASE"/>
    <property type="match status" value="1"/>
</dbReference>
<dbReference type="InterPro" id="IPR036812">
    <property type="entry name" value="NAD(P)_OxRdtase_dom_sf"/>
</dbReference>
<dbReference type="SUPFAM" id="SSF51430">
    <property type="entry name" value="NAD(P)-linked oxidoreductase"/>
    <property type="match status" value="1"/>
</dbReference>
<proteinExistence type="inferred from homology"/>
<dbReference type="Ensembl" id="ENSPMAT00000004693.1">
    <property type="protein sequence ID" value="ENSPMAP00000004674.1"/>
    <property type="gene ID" value="ENSPMAG00000004267.1"/>
</dbReference>
<evidence type="ECO:0000256" key="3">
    <source>
        <dbReference type="ARBA" id="ARBA00023002"/>
    </source>
</evidence>
<evidence type="ECO:0000256" key="2">
    <source>
        <dbReference type="ARBA" id="ARBA00022857"/>
    </source>
</evidence>
<feature type="domain" description="NADP-dependent oxidoreductase" evidence="7">
    <location>
        <begin position="22"/>
        <end position="279"/>
    </location>
</feature>
<dbReference type="Pfam" id="PF00248">
    <property type="entry name" value="Aldo_ket_red"/>
    <property type="match status" value="1"/>
</dbReference>
<dbReference type="InterPro" id="IPR023210">
    <property type="entry name" value="NADP_OxRdtase_dom"/>
</dbReference>
<evidence type="ECO:0000313" key="8">
    <source>
        <dbReference type="Ensembl" id="ENSPMAP00000004674.1"/>
    </source>
</evidence>
<dbReference type="AlphaFoldDB" id="S4RHJ2"/>
<keyword evidence="3" id="KW-0560">Oxidoreductase</keyword>
<feature type="site" description="Lowers pKa of active site Tyr" evidence="6">
    <location>
        <position position="85"/>
    </location>
</feature>
<dbReference type="HOGENOM" id="CLU_023205_0_1_1"/>
<organism evidence="8">
    <name type="scientific">Petromyzon marinus</name>
    <name type="common">Sea lamprey</name>
    <dbReference type="NCBI Taxonomy" id="7757"/>
    <lineage>
        <taxon>Eukaryota</taxon>
        <taxon>Metazoa</taxon>
        <taxon>Chordata</taxon>
        <taxon>Craniata</taxon>
        <taxon>Vertebrata</taxon>
        <taxon>Cyclostomata</taxon>
        <taxon>Hyperoartia</taxon>
        <taxon>Petromyzontiformes</taxon>
        <taxon>Petromyzontidae</taxon>
        <taxon>Petromyzon</taxon>
    </lineage>
</organism>
<accession>S4RHJ2</accession>
<evidence type="ECO:0000256" key="5">
    <source>
        <dbReference type="PIRSR" id="PIRSR000097-2"/>
    </source>
</evidence>
<evidence type="ECO:0000259" key="7">
    <source>
        <dbReference type="Pfam" id="PF00248"/>
    </source>
</evidence>
<dbReference type="OMA" id="PRIHLGV"/>
<dbReference type="PIRSF" id="PIRSF000097">
    <property type="entry name" value="AKR"/>
    <property type="match status" value="1"/>
</dbReference>
<dbReference type="PRINTS" id="PR00069">
    <property type="entry name" value="ALDKETRDTASE"/>
</dbReference>
<dbReference type="Gene3D" id="3.20.20.100">
    <property type="entry name" value="NADP-dependent oxidoreductase domain"/>
    <property type="match status" value="1"/>
</dbReference>
<reference evidence="8" key="1">
    <citation type="submission" date="2025-08" db="UniProtKB">
        <authorList>
            <consortium name="Ensembl"/>
        </authorList>
    </citation>
    <scope>IDENTIFICATION</scope>
</reference>
<reference evidence="8" key="2">
    <citation type="submission" date="2025-09" db="UniProtKB">
        <authorList>
            <consortium name="Ensembl"/>
        </authorList>
    </citation>
    <scope>IDENTIFICATION</scope>
</reference>
<evidence type="ECO:0000256" key="1">
    <source>
        <dbReference type="ARBA" id="ARBA00007905"/>
    </source>
</evidence>
<feature type="active site" description="Proton donor" evidence="4">
    <location>
        <position position="56"/>
    </location>
</feature>
<keyword evidence="2" id="KW-0521">NADP</keyword>
<name>S4RHJ2_PETMA</name>
<dbReference type="PANTHER" id="PTHR43827:SF3">
    <property type="entry name" value="NADP-DEPENDENT OXIDOREDUCTASE DOMAIN-CONTAINING PROTEIN"/>
    <property type="match status" value="1"/>
</dbReference>
<comment type="similarity">
    <text evidence="1">Belongs to the aldo/keto reductase family.</text>
</comment>
<dbReference type="InterPro" id="IPR020471">
    <property type="entry name" value="AKR"/>
</dbReference>